<feature type="signal peptide" evidence="2">
    <location>
        <begin position="1"/>
        <end position="22"/>
    </location>
</feature>
<feature type="transmembrane region" description="Helical" evidence="1">
    <location>
        <begin position="145"/>
        <end position="166"/>
    </location>
</feature>
<feature type="chain" id="PRO_5004710797" description="Urease accessory protein" evidence="2">
    <location>
        <begin position="23"/>
        <end position="191"/>
    </location>
</feature>
<keyword evidence="1" id="KW-0472">Membrane</keyword>
<proteinExistence type="predicted"/>
<dbReference type="STRING" id="396323.VH98_01920"/>
<gene>
    <name evidence="3" type="ORF">P255_01809</name>
</gene>
<dbReference type="InterPro" id="IPR007038">
    <property type="entry name" value="HupE_UreJ"/>
</dbReference>
<comment type="caution">
    <text evidence="3">The sequence shown here is derived from an EMBL/GenBank/DDBJ whole genome shotgun (WGS) entry which is preliminary data.</text>
</comment>
<keyword evidence="1" id="KW-0812">Transmembrane</keyword>
<sequence length="191" mass="20087">MKILKTLSSVFVLSTLPVLAMAHSGHEFPQLGFLSGFVHPFTGLDHMSMAAGLGVLLWKTKRQWQMSGVIALMAALLIGFVVGAQNLWSASVAEYGIVASLLVLAVALWRKHSVLMPVATAGLAIFHGMAHGAELSSQGHWAGLMLGMVTAMALLYAIGLGVGALLERYIPEQGRKIVAGVVALVGLFGLA</sequence>
<dbReference type="OrthoDB" id="9808192at2"/>
<keyword evidence="2" id="KW-0732">Signal</keyword>
<feature type="transmembrane region" description="Helical" evidence="1">
    <location>
        <begin position="88"/>
        <end position="109"/>
    </location>
</feature>
<dbReference type="PATRIC" id="fig|1341683.3.peg.1797"/>
<evidence type="ECO:0000313" key="3">
    <source>
        <dbReference type="EMBL" id="ESK51299.1"/>
    </source>
</evidence>
<protein>
    <recommendedName>
        <fullName evidence="5">Urease accessory protein</fullName>
    </recommendedName>
</protein>
<evidence type="ECO:0000256" key="1">
    <source>
        <dbReference type="SAM" id="Phobius"/>
    </source>
</evidence>
<dbReference type="HOGENOM" id="CLU_088877_2_0_6"/>
<organism evidence="3 4">
    <name type="scientific">Acinetobacter brisouii CIP 110357</name>
    <dbReference type="NCBI Taxonomy" id="1341683"/>
    <lineage>
        <taxon>Bacteria</taxon>
        <taxon>Pseudomonadati</taxon>
        <taxon>Pseudomonadota</taxon>
        <taxon>Gammaproteobacteria</taxon>
        <taxon>Moraxellales</taxon>
        <taxon>Moraxellaceae</taxon>
        <taxon>Acinetobacter</taxon>
    </lineage>
</organism>
<dbReference type="Pfam" id="PF04955">
    <property type="entry name" value="HupE_UreJ"/>
    <property type="match status" value="1"/>
</dbReference>
<feature type="transmembrane region" description="Helical" evidence="1">
    <location>
        <begin position="64"/>
        <end position="82"/>
    </location>
</feature>
<dbReference type="Proteomes" id="UP000018418">
    <property type="component" value="Unassembled WGS sequence"/>
</dbReference>
<evidence type="ECO:0000256" key="2">
    <source>
        <dbReference type="SAM" id="SignalP"/>
    </source>
</evidence>
<evidence type="ECO:0000313" key="4">
    <source>
        <dbReference type="Proteomes" id="UP000018418"/>
    </source>
</evidence>
<evidence type="ECO:0008006" key="5">
    <source>
        <dbReference type="Google" id="ProtNLM"/>
    </source>
</evidence>
<dbReference type="RefSeq" id="WP_004900142.1">
    <property type="nucleotide sequence ID" value="NZ_BBTI01000002.1"/>
</dbReference>
<name>V2VUA8_9GAMM</name>
<dbReference type="AlphaFoldDB" id="V2VUA8"/>
<dbReference type="EMBL" id="AYEU01000006">
    <property type="protein sequence ID" value="ESK51299.1"/>
    <property type="molecule type" value="Genomic_DNA"/>
</dbReference>
<feature type="transmembrane region" description="Helical" evidence="1">
    <location>
        <begin position="114"/>
        <end position="133"/>
    </location>
</feature>
<reference evidence="3 4" key="1">
    <citation type="submission" date="2013-10" db="EMBL/GenBank/DDBJ databases">
        <title>The Genome Sequence of Acinetobacter brisouii CIP 110357.</title>
        <authorList>
            <consortium name="The Broad Institute Genomics Platform"/>
            <consortium name="The Broad Institute Genome Sequencing Center for Infectious Disease"/>
            <person name="Cerqueira G."/>
            <person name="Feldgarden M."/>
            <person name="Courvalin P."/>
            <person name="Grillot-Courvalin C."/>
            <person name="Clermont D."/>
            <person name="Rocha E."/>
            <person name="Yoon E.-J."/>
            <person name="Nemec A."/>
            <person name="Young S.K."/>
            <person name="Zeng Q."/>
            <person name="Gargeya S."/>
            <person name="Fitzgerald M."/>
            <person name="Abouelleil A."/>
            <person name="Alvarado L."/>
            <person name="Berlin A.M."/>
            <person name="Chapman S.B."/>
            <person name="Gainer-Dewar J."/>
            <person name="Goldberg J."/>
            <person name="Gnerre S."/>
            <person name="Griggs A."/>
            <person name="Gujja S."/>
            <person name="Hansen M."/>
            <person name="Howarth C."/>
            <person name="Imamovic A."/>
            <person name="Ireland A."/>
            <person name="Larimer J."/>
            <person name="McCowan C."/>
            <person name="Murphy C."/>
            <person name="Pearson M."/>
            <person name="Poon T.W."/>
            <person name="Priest M."/>
            <person name="Roberts A."/>
            <person name="Saif S."/>
            <person name="Shea T."/>
            <person name="Sykes S."/>
            <person name="Wortman J."/>
            <person name="Nusbaum C."/>
            <person name="Birren B."/>
        </authorList>
    </citation>
    <scope>NUCLEOTIDE SEQUENCE [LARGE SCALE GENOMIC DNA]</scope>
    <source>
        <strain evidence="3 4">CIP 110357</strain>
    </source>
</reference>
<keyword evidence="4" id="KW-1185">Reference proteome</keyword>
<keyword evidence="1" id="KW-1133">Transmembrane helix</keyword>
<feature type="transmembrane region" description="Helical" evidence="1">
    <location>
        <begin position="38"/>
        <end position="57"/>
    </location>
</feature>
<dbReference type="PIRSF" id="PIRSF016919">
    <property type="entry name" value="HupE_UreJ"/>
    <property type="match status" value="1"/>
</dbReference>
<accession>V2VUA8</accession>